<dbReference type="eggNOG" id="KOG2614">
    <property type="taxonomic scope" value="Eukaryota"/>
</dbReference>
<gene>
    <name evidence="5" type="ORF">GQ26_0490100</name>
</gene>
<proteinExistence type="predicted"/>
<dbReference type="Pfam" id="PF01494">
    <property type="entry name" value="FAD_binding_3"/>
    <property type="match status" value="1"/>
</dbReference>
<evidence type="ECO:0000256" key="1">
    <source>
        <dbReference type="ARBA" id="ARBA00022630"/>
    </source>
</evidence>
<dbReference type="EMBL" id="JPOX01000049">
    <property type="protein sequence ID" value="KFX42064.1"/>
    <property type="molecule type" value="Genomic_DNA"/>
</dbReference>
<keyword evidence="3" id="KW-0560">Oxidoreductase</keyword>
<name>A0A093UWH6_TALMA</name>
<protein>
    <submittedName>
        <fullName evidence="5">Salicylate hydroxylase</fullName>
    </submittedName>
</protein>
<dbReference type="GO" id="GO:0016491">
    <property type="term" value="F:oxidoreductase activity"/>
    <property type="evidence" value="ECO:0007669"/>
    <property type="project" value="UniProtKB-KW"/>
</dbReference>
<feature type="domain" description="FAD-binding" evidence="4">
    <location>
        <begin position="11"/>
        <end position="330"/>
    </location>
</feature>
<dbReference type="InterPro" id="IPR002938">
    <property type="entry name" value="FAD-bd"/>
</dbReference>
<dbReference type="InterPro" id="IPR036188">
    <property type="entry name" value="FAD/NAD-bd_sf"/>
</dbReference>
<reference evidence="5" key="2">
    <citation type="journal article" date="2014" name="PLoS Genet.">
        <title>Signature gene expression reveals novel clues to the molecular mechanisms of dimorphic transition in Penicillium marneffei.</title>
        <authorList>
            <person name="Yang E."/>
            <person name="Wang G."/>
            <person name="Cai J."/>
            <person name="Woo P.C."/>
            <person name="Lau S.K."/>
            <person name="Yuen K.-Y."/>
            <person name="Chow W.-N."/>
            <person name="Lin X."/>
        </authorList>
    </citation>
    <scope>NUCLEOTIDE SEQUENCE</scope>
    <source>
        <strain evidence="5">PM1</strain>
    </source>
</reference>
<dbReference type="Gene3D" id="3.50.50.60">
    <property type="entry name" value="FAD/NAD(P)-binding domain"/>
    <property type="match status" value="1"/>
</dbReference>
<dbReference type="PRINTS" id="PR00420">
    <property type="entry name" value="RNGMNOXGNASE"/>
</dbReference>
<dbReference type="PANTHER" id="PTHR46720">
    <property type="entry name" value="HYDROXYLASE, PUTATIVE (AFU_ORTHOLOGUE AFUA_3G01460)-RELATED"/>
    <property type="match status" value="1"/>
</dbReference>
<dbReference type="InterPro" id="IPR051104">
    <property type="entry name" value="FAD_monoxygenase"/>
</dbReference>
<dbReference type="PANTHER" id="PTHR46720:SF3">
    <property type="entry name" value="FAD-BINDING DOMAIN-CONTAINING PROTEIN-RELATED"/>
    <property type="match status" value="1"/>
</dbReference>
<evidence type="ECO:0000256" key="2">
    <source>
        <dbReference type="ARBA" id="ARBA00022827"/>
    </source>
</evidence>
<dbReference type="SUPFAM" id="SSF51905">
    <property type="entry name" value="FAD/NAD(P)-binding domain"/>
    <property type="match status" value="1"/>
</dbReference>
<keyword evidence="1" id="KW-0285">Flavoprotein</keyword>
<reference key="1">
    <citation type="journal article" date="2014" name="PLoS Genet.">
        <title>Signature Gene Expression Reveals Novel Clues to the Molecular Mechanisms of Dimorphic Transition in Penicillium marneffei.</title>
        <authorList>
            <person name="Yang E."/>
            <person name="Wang G."/>
            <person name="Cai J."/>
            <person name="Woo P.C."/>
            <person name="Lau S.K."/>
            <person name="Yuen K.-Y."/>
            <person name="Chow W.-N."/>
            <person name="Lin X."/>
        </authorList>
    </citation>
    <scope>NUCLEOTIDE SEQUENCE [LARGE SCALE GENOMIC DNA]</scope>
    <source>
        <strain>PM1</strain>
    </source>
</reference>
<evidence type="ECO:0000259" key="4">
    <source>
        <dbReference type="Pfam" id="PF01494"/>
    </source>
</evidence>
<accession>A0A093UWH6</accession>
<dbReference type="AlphaFoldDB" id="A0A093UWH6"/>
<evidence type="ECO:0000313" key="5">
    <source>
        <dbReference type="EMBL" id="KFX42064.1"/>
    </source>
</evidence>
<comment type="caution">
    <text evidence="5">The sequence shown here is derived from an EMBL/GenBank/DDBJ whole genome shotgun (WGS) entry which is preliminary data.</text>
</comment>
<dbReference type="GO" id="GO:0071949">
    <property type="term" value="F:FAD binding"/>
    <property type="evidence" value="ECO:0007669"/>
    <property type="project" value="InterPro"/>
</dbReference>
<sequence length="441" mass="48827">MVQLPNDNTLRVAIIGGGPGGLATAIALSALSNVQVHVTVYEKARELREIGAGLNIGYNSWRVLELLGARSEVNGHLIDEVQQRNGLDGNVLAKRGPSNLPINYQSRRVRRTQLQGALINQVPAGIIQLRKELVLIENVPEGGANLNFSDGTEAFADLVVGGDGIRSVVRQTAFPDHNIKFTGTTIWRTLVPRSFISHLTDIPTCTSWWHGTAGHVYFSPVDDPSERIPENQDVEISARFLVDPETDTAKRWNWGVDTTNENVEAHFTNYDARVREALSHVPKGSWKEFSAFAGPRLNKLHAWNKLVLIGDASAFGSGAAFAMEDGWILARSIEYVFSTLATKQSSFSKQNGLEEVLSIFDTIRSPYYARMYQHLDNMKAKFAGVVDTFEGRLQARIVAFSEGGLDWIYQNDIEQVWKEWLQQNDTSIAGQGDALFVSSSL</sequence>
<evidence type="ECO:0000256" key="3">
    <source>
        <dbReference type="ARBA" id="ARBA00023002"/>
    </source>
</evidence>
<keyword evidence="2" id="KW-0274">FAD</keyword>
<dbReference type="GO" id="GO:0044550">
    <property type="term" value="P:secondary metabolite biosynthetic process"/>
    <property type="evidence" value="ECO:0007669"/>
    <property type="project" value="TreeGrafter"/>
</dbReference>
<organism evidence="5">
    <name type="scientific">Talaromyces marneffei PM1</name>
    <dbReference type="NCBI Taxonomy" id="1077442"/>
    <lineage>
        <taxon>Eukaryota</taxon>
        <taxon>Fungi</taxon>
        <taxon>Dikarya</taxon>
        <taxon>Ascomycota</taxon>
        <taxon>Pezizomycotina</taxon>
        <taxon>Eurotiomycetes</taxon>
        <taxon>Eurotiomycetidae</taxon>
        <taxon>Eurotiales</taxon>
        <taxon>Trichocomaceae</taxon>
        <taxon>Talaromyces</taxon>
        <taxon>Talaromyces sect. Talaromyces</taxon>
    </lineage>
</organism>
<dbReference type="HOGENOM" id="CLU_009665_6_4_1"/>